<dbReference type="PROSITE" id="PS51462">
    <property type="entry name" value="NUDIX"/>
    <property type="match status" value="1"/>
</dbReference>
<dbReference type="PANTHER" id="PTHR11839:SF22">
    <property type="entry name" value="NUDIX HYDROLASE 26, CHLOROPLASTIC"/>
    <property type="match status" value="1"/>
</dbReference>
<evidence type="ECO:0000256" key="3">
    <source>
        <dbReference type="ARBA" id="ARBA00022801"/>
    </source>
</evidence>
<dbReference type="HAMAP" id="MF_00298">
    <property type="entry name" value="Nudix_RppH"/>
    <property type="match status" value="1"/>
</dbReference>
<feature type="short sequence motif" description="Nudix box" evidence="4">
    <location>
        <begin position="44"/>
        <end position="65"/>
    </location>
</feature>
<keyword evidence="3 4" id="KW-0378">Hydrolase</keyword>
<sequence length="160" mass="18561">MTPQEIEKLPYRPCVGVMLVNQANEVFVGQRLDNDAPAWQMPQGGVDPGEEPQDAALRELWEETRVSAELVTVLAQSEGWIPYDLPHDLVPKIWKGRYRGQEQKWFLLRFHGVDSDVNIQTDHPEFSEWRWLPARDLVDNIVPFKRAVYEQVVSEFGVYL</sequence>
<comment type="cofactor">
    <cofactor evidence="4">
        <name>a divalent metal cation</name>
        <dbReference type="ChEBI" id="CHEBI:60240"/>
    </cofactor>
</comment>
<evidence type="ECO:0000313" key="6">
    <source>
        <dbReference type="EMBL" id="SLN39872.1"/>
    </source>
</evidence>
<dbReference type="NCBIfam" id="NF001938">
    <property type="entry name" value="PRK00714.1-5"/>
    <property type="match status" value="1"/>
</dbReference>
<dbReference type="InterPro" id="IPR015797">
    <property type="entry name" value="NUDIX_hydrolase-like_dom_sf"/>
</dbReference>
<dbReference type="EC" id="3.6.1.-" evidence="4"/>
<organism evidence="6 7">
    <name type="scientific">Roseovarius albus</name>
    <dbReference type="NCBI Taxonomy" id="1247867"/>
    <lineage>
        <taxon>Bacteria</taxon>
        <taxon>Pseudomonadati</taxon>
        <taxon>Pseudomonadota</taxon>
        <taxon>Alphaproteobacteria</taxon>
        <taxon>Rhodobacterales</taxon>
        <taxon>Roseobacteraceae</taxon>
        <taxon>Roseovarius</taxon>
    </lineage>
</organism>
<dbReference type="RefSeq" id="WP_085805429.1">
    <property type="nucleotide sequence ID" value="NZ_FWFX01000005.1"/>
</dbReference>
<dbReference type="AlphaFoldDB" id="A0A1X6Z636"/>
<dbReference type="GO" id="GO:0034432">
    <property type="term" value="F:bis(5'-adenosyl)-pentaphosphatase activity"/>
    <property type="evidence" value="ECO:0007669"/>
    <property type="project" value="TreeGrafter"/>
</dbReference>
<dbReference type="CDD" id="cd03671">
    <property type="entry name" value="NUDIX_Ap4A_hydrolase_plant_like"/>
    <property type="match status" value="1"/>
</dbReference>
<dbReference type="SUPFAM" id="SSF55811">
    <property type="entry name" value="Nudix"/>
    <property type="match status" value="1"/>
</dbReference>
<proteinExistence type="inferred from homology"/>
<dbReference type="GO" id="GO:0006753">
    <property type="term" value="P:nucleoside phosphate metabolic process"/>
    <property type="evidence" value="ECO:0007669"/>
    <property type="project" value="TreeGrafter"/>
</dbReference>
<keyword evidence="7" id="KW-1185">Reference proteome</keyword>
<comment type="function">
    <text evidence="4">Accelerates the degradation of transcripts by removing pyrophosphate from the 5'-end of triphosphorylated RNA, leading to a more labile monophosphorylated state that can stimulate subsequent ribonuclease cleavage.</text>
</comment>
<evidence type="ECO:0000256" key="2">
    <source>
        <dbReference type="ARBA" id="ARBA00001946"/>
    </source>
</evidence>
<evidence type="ECO:0000259" key="5">
    <source>
        <dbReference type="PROSITE" id="PS51462"/>
    </source>
</evidence>
<dbReference type="Pfam" id="PF00293">
    <property type="entry name" value="NUDIX"/>
    <property type="match status" value="1"/>
</dbReference>
<name>A0A1X6Z636_9RHOB</name>
<dbReference type="Proteomes" id="UP000193061">
    <property type="component" value="Unassembled WGS sequence"/>
</dbReference>
<dbReference type="OrthoDB" id="9816040at2"/>
<dbReference type="GO" id="GO:0019693">
    <property type="term" value="P:ribose phosphate metabolic process"/>
    <property type="evidence" value="ECO:0007669"/>
    <property type="project" value="TreeGrafter"/>
</dbReference>
<dbReference type="GO" id="GO:0008893">
    <property type="term" value="F:guanosine-3',5'-bis(diphosphate) 3'-diphosphatase activity"/>
    <property type="evidence" value="ECO:0007669"/>
    <property type="project" value="TreeGrafter"/>
</dbReference>
<protein>
    <recommendedName>
        <fullName evidence="4">RNA pyrophosphohydrolase</fullName>
        <ecNumber evidence="4">3.6.1.-</ecNumber>
    </recommendedName>
    <alternativeName>
        <fullName evidence="4">(Di)nucleoside polyphosphate hydrolase</fullName>
    </alternativeName>
</protein>
<dbReference type="NCBIfam" id="NF001936">
    <property type="entry name" value="PRK00714.1-3"/>
    <property type="match status" value="1"/>
</dbReference>
<dbReference type="PRINTS" id="PR00502">
    <property type="entry name" value="NUDIXFAMILY"/>
</dbReference>
<evidence type="ECO:0000256" key="1">
    <source>
        <dbReference type="ARBA" id="ARBA00001936"/>
    </source>
</evidence>
<reference evidence="6 7" key="1">
    <citation type="submission" date="2017-03" db="EMBL/GenBank/DDBJ databases">
        <authorList>
            <person name="Afonso C.L."/>
            <person name="Miller P.J."/>
            <person name="Scott M.A."/>
            <person name="Spackman E."/>
            <person name="Goraichik I."/>
            <person name="Dimitrov K.M."/>
            <person name="Suarez D.L."/>
            <person name="Swayne D.E."/>
        </authorList>
    </citation>
    <scope>NUCLEOTIDE SEQUENCE [LARGE SCALE GENOMIC DNA]</scope>
    <source>
        <strain evidence="6 7">CECT 7450</strain>
    </source>
</reference>
<dbReference type="InterPro" id="IPR020476">
    <property type="entry name" value="Nudix_hydrolase"/>
</dbReference>
<feature type="domain" description="Nudix hydrolase" evidence="5">
    <location>
        <begin position="10"/>
        <end position="154"/>
    </location>
</feature>
<dbReference type="InterPro" id="IPR022927">
    <property type="entry name" value="RppH"/>
</dbReference>
<evidence type="ECO:0000256" key="4">
    <source>
        <dbReference type="HAMAP-Rule" id="MF_00298"/>
    </source>
</evidence>
<accession>A0A1X6Z636</accession>
<dbReference type="PROSITE" id="PS00893">
    <property type="entry name" value="NUDIX_BOX"/>
    <property type="match status" value="1"/>
</dbReference>
<comment type="cofactor">
    <cofactor evidence="1">
        <name>Mn(2+)</name>
        <dbReference type="ChEBI" id="CHEBI:29035"/>
    </cofactor>
</comment>
<comment type="cofactor">
    <cofactor evidence="2">
        <name>Mg(2+)</name>
        <dbReference type="ChEBI" id="CHEBI:18420"/>
    </cofactor>
</comment>
<dbReference type="InterPro" id="IPR000086">
    <property type="entry name" value="NUDIX_hydrolase_dom"/>
</dbReference>
<dbReference type="PANTHER" id="PTHR11839">
    <property type="entry name" value="UDP/ADP-SUGAR PYROPHOSPHATASE"/>
    <property type="match status" value="1"/>
</dbReference>
<dbReference type="Gene3D" id="3.90.79.10">
    <property type="entry name" value="Nucleoside Triphosphate Pyrophosphohydrolase"/>
    <property type="match status" value="1"/>
</dbReference>
<dbReference type="InterPro" id="IPR020084">
    <property type="entry name" value="NUDIX_hydrolase_CS"/>
</dbReference>
<gene>
    <name evidence="4 6" type="primary">rppH</name>
    <name evidence="4" type="synonym">nudH</name>
    <name evidence="6" type="ORF">ROA7450_01900</name>
</gene>
<comment type="similarity">
    <text evidence="4">Belongs to the Nudix hydrolase family. RppH subfamily.</text>
</comment>
<dbReference type="EMBL" id="FWFX01000005">
    <property type="protein sequence ID" value="SLN39872.1"/>
    <property type="molecule type" value="Genomic_DNA"/>
</dbReference>
<evidence type="ECO:0000313" key="7">
    <source>
        <dbReference type="Proteomes" id="UP000193061"/>
    </source>
</evidence>